<feature type="region of interest" description="Disordered" evidence="2">
    <location>
        <begin position="103"/>
        <end position="137"/>
    </location>
</feature>
<dbReference type="GO" id="GO:0005634">
    <property type="term" value="C:nucleus"/>
    <property type="evidence" value="ECO:0007669"/>
    <property type="project" value="TreeGrafter"/>
</dbReference>
<feature type="compositionally biased region" description="Basic residues" evidence="2">
    <location>
        <begin position="916"/>
        <end position="961"/>
    </location>
</feature>
<feature type="compositionally biased region" description="Polar residues" evidence="2">
    <location>
        <begin position="696"/>
        <end position="708"/>
    </location>
</feature>
<dbReference type="PROSITE" id="PS50174">
    <property type="entry name" value="G_PATCH"/>
    <property type="match status" value="1"/>
</dbReference>
<feature type="compositionally biased region" description="Acidic residues" evidence="2">
    <location>
        <begin position="626"/>
        <end position="640"/>
    </location>
</feature>
<reference evidence="4 5" key="1">
    <citation type="submission" date="2023-03" db="EMBL/GenBank/DDBJ databases">
        <title>High-quality genome of Scylla paramamosain provides insights in environmental adaptation.</title>
        <authorList>
            <person name="Zhang L."/>
        </authorList>
    </citation>
    <scope>NUCLEOTIDE SEQUENCE [LARGE SCALE GENOMIC DNA]</scope>
    <source>
        <strain evidence="4">LZ_2023a</strain>
        <tissue evidence="4">Muscle</tissue>
    </source>
</reference>
<feature type="compositionally biased region" description="Low complexity" evidence="2">
    <location>
        <begin position="728"/>
        <end position="743"/>
    </location>
</feature>
<sequence>MDEDEDDVVCIGTPLEELSEDDVQVRKALRLEDQIVTDKQGRRRFHGAFTGGFSAGYFNSVGTKEGWTPSAFVSSKGQRSEAKQSRPQDFMDDEDLEAFGIAPQGIRASADFDGRQQGKRKRVNDPSGPIPGTPVLEELLRPTRETMGMKLLRRLGWRPGQGVGPRVSRRQKVSAQREKRRLLASQRAGQRAGSSEGSSEDSEDEALQDVTYAPTDVPELSAVQPKVDQFGLGYVPLSRTPVLGGHVNLFDPAPLSLTEKKKKLLIKGQAFGVGAFEEDDEDIYATEDMSNYDFGEEKDSKGRGQGTASHNTAVLGLVKAIEGFKLSSQPLQQHKVYPSPAIPPGFTPHHKPRRRRFERKESELRGLGRHSMTAEHRAHIIADKPKATVEIRSGVKGQQQQPAVGPKESSKPIDTSEVDKIYEEFKNSDKKLGSDFKPFASVPEKQKRYELFLRMKEKGQKDRFYLAQPKSMTEWERERELQEFSRAAKLFQPLVSSMATRFVTAATTEADPTLKDGLNVNVPKAETKAGEKGLLDPVEPGDERTAAARAGMYGKLTQSVEEWHPDSLLCRRFNVPNPYPDSHFVGVHKTRKEKLSMFGSFHSTTEETAGLRTSSRREEESKQGQEEQEQNEEVEEGGEQFDDKPEDYGLKVPVDGPPTMDLFKAIFQDSDSNSDSDSEKESTSPKRAEEDHHSHTGGSSHPIASSEPQPMRHEGERPMEENARNEQTSNTTTSTTTSTTTTSRRAGRVSRFEPLREDTASQYKEPEEPAKPTNQPDDIAKLTFIPRKKDPLSSKPVSVAEGIFANVDFVALNSYRNQRPAEVNEDKDKEAKQTTRAWPEAVIKAAQDKAKIDDSSSSSTDSEDMYGPPAPSHLKNRAQEIQSTPPVTRFTPAADEAARKPQGPSWVVKEGEKSKSSTKKHKHKSKSKSKKEKKKKKDKKSKRHKEKKKKAHRSSSRKRKSSSSSTSSSRSDSSSSDSD</sequence>
<feature type="region of interest" description="Disordered" evidence="2">
    <location>
        <begin position="156"/>
        <end position="206"/>
    </location>
</feature>
<dbReference type="AlphaFoldDB" id="A0AAW0V299"/>
<feature type="domain" description="G-patch" evidence="3">
    <location>
        <begin position="144"/>
        <end position="195"/>
    </location>
</feature>
<comment type="similarity">
    <text evidence="1">Belongs to the GPATCH1 family.</text>
</comment>
<feature type="compositionally biased region" description="Basic residues" evidence="2">
    <location>
        <begin position="348"/>
        <end position="357"/>
    </location>
</feature>
<feature type="compositionally biased region" description="Basic and acidic residues" evidence="2">
    <location>
        <begin position="677"/>
        <end position="694"/>
    </location>
</feature>
<feature type="compositionally biased region" description="Polar residues" evidence="2">
    <location>
        <begin position="601"/>
        <end position="613"/>
    </location>
</feature>
<name>A0AAW0V299_SCYPA</name>
<feature type="compositionally biased region" description="Basic and acidic residues" evidence="2">
    <location>
        <begin position="710"/>
        <end position="724"/>
    </location>
</feature>
<feature type="region of interest" description="Disordered" evidence="2">
    <location>
        <begin position="335"/>
        <end position="360"/>
    </location>
</feature>
<feature type="compositionally biased region" description="Basic and acidic residues" evidence="2">
    <location>
        <begin position="615"/>
        <end position="625"/>
    </location>
</feature>
<dbReference type="PANTHER" id="PTHR13384:SF19">
    <property type="entry name" value="G PATCH DOMAIN-CONTAINING PROTEIN 1"/>
    <property type="match status" value="1"/>
</dbReference>
<feature type="region of interest" description="Disordered" evidence="2">
    <location>
        <begin position="597"/>
        <end position="795"/>
    </location>
</feature>
<feature type="compositionally biased region" description="Low complexity" evidence="2">
    <location>
        <begin position="962"/>
        <end position="979"/>
    </location>
</feature>
<dbReference type="Pfam" id="PF26093">
    <property type="entry name" value="HTH_TGH"/>
    <property type="match status" value="1"/>
</dbReference>
<dbReference type="GO" id="GO:0006397">
    <property type="term" value="P:mRNA processing"/>
    <property type="evidence" value="ECO:0007669"/>
    <property type="project" value="InterPro"/>
</dbReference>
<dbReference type="Pfam" id="PF01585">
    <property type="entry name" value="G-patch"/>
    <property type="match status" value="1"/>
</dbReference>
<protein>
    <recommendedName>
        <fullName evidence="3">G-patch domain-containing protein</fullName>
    </recommendedName>
</protein>
<organism evidence="4 5">
    <name type="scientific">Scylla paramamosain</name>
    <name type="common">Mud crab</name>
    <dbReference type="NCBI Taxonomy" id="85552"/>
    <lineage>
        <taxon>Eukaryota</taxon>
        <taxon>Metazoa</taxon>
        <taxon>Ecdysozoa</taxon>
        <taxon>Arthropoda</taxon>
        <taxon>Crustacea</taxon>
        <taxon>Multicrustacea</taxon>
        <taxon>Malacostraca</taxon>
        <taxon>Eumalacostraca</taxon>
        <taxon>Eucarida</taxon>
        <taxon>Decapoda</taxon>
        <taxon>Pleocyemata</taxon>
        <taxon>Brachyura</taxon>
        <taxon>Eubrachyura</taxon>
        <taxon>Portunoidea</taxon>
        <taxon>Portunidae</taxon>
        <taxon>Portuninae</taxon>
        <taxon>Scylla</taxon>
    </lineage>
</organism>
<feature type="compositionally biased region" description="Basic and acidic residues" evidence="2">
    <location>
        <begin position="822"/>
        <end position="833"/>
    </location>
</feature>
<dbReference type="EMBL" id="JARAKH010000004">
    <property type="protein sequence ID" value="KAK8404732.1"/>
    <property type="molecule type" value="Genomic_DNA"/>
</dbReference>
<dbReference type="Pfam" id="PF07713">
    <property type="entry name" value="DUF1604"/>
    <property type="match status" value="1"/>
</dbReference>
<feature type="compositionally biased region" description="Basic residues" evidence="2">
    <location>
        <begin position="167"/>
        <end position="182"/>
    </location>
</feature>
<dbReference type="PANTHER" id="PTHR13384">
    <property type="entry name" value="G PATCH DOMAIN-CONTAINING PROTEIN 1"/>
    <property type="match status" value="1"/>
</dbReference>
<comment type="caution">
    <text evidence="4">The sequence shown here is derived from an EMBL/GenBank/DDBJ whole genome shotgun (WGS) entry which is preliminary data.</text>
</comment>
<evidence type="ECO:0000256" key="2">
    <source>
        <dbReference type="SAM" id="MobiDB-lite"/>
    </source>
</evidence>
<feature type="compositionally biased region" description="Basic and acidic residues" evidence="2">
    <location>
        <begin position="750"/>
        <end position="770"/>
    </location>
</feature>
<gene>
    <name evidence="4" type="ORF">O3P69_007762</name>
</gene>
<dbReference type="GO" id="GO:0003723">
    <property type="term" value="F:RNA binding"/>
    <property type="evidence" value="ECO:0007669"/>
    <property type="project" value="TreeGrafter"/>
</dbReference>
<dbReference type="InterPro" id="IPR011666">
    <property type="entry name" value="DUF1604"/>
</dbReference>
<evidence type="ECO:0000313" key="4">
    <source>
        <dbReference type="EMBL" id="KAK8404732.1"/>
    </source>
</evidence>
<accession>A0AAW0V299</accession>
<evidence type="ECO:0000259" key="3">
    <source>
        <dbReference type="PROSITE" id="PS50174"/>
    </source>
</evidence>
<evidence type="ECO:0000256" key="1">
    <source>
        <dbReference type="ARBA" id="ARBA00008600"/>
    </source>
</evidence>
<proteinExistence type="inferred from homology"/>
<feature type="region of interest" description="Disordered" evidence="2">
    <location>
        <begin position="816"/>
        <end position="979"/>
    </location>
</feature>
<dbReference type="InterPro" id="IPR000467">
    <property type="entry name" value="G_patch_dom"/>
</dbReference>
<dbReference type="Proteomes" id="UP001487740">
    <property type="component" value="Unassembled WGS sequence"/>
</dbReference>
<evidence type="ECO:0000313" key="5">
    <source>
        <dbReference type="Proteomes" id="UP001487740"/>
    </source>
</evidence>
<feature type="region of interest" description="Disordered" evidence="2">
    <location>
        <begin position="392"/>
        <end position="415"/>
    </location>
</feature>
<keyword evidence="5" id="KW-1185">Reference proteome</keyword>